<feature type="domain" description="Cytochrome c" evidence="4">
    <location>
        <begin position="118"/>
        <end position="216"/>
    </location>
</feature>
<evidence type="ECO:0000256" key="1">
    <source>
        <dbReference type="ARBA" id="ARBA00022617"/>
    </source>
</evidence>
<dbReference type="Gene3D" id="1.10.760.10">
    <property type="entry name" value="Cytochrome c-like domain"/>
    <property type="match status" value="2"/>
</dbReference>
<dbReference type="GO" id="GO:0009055">
    <property type="term" value="F:electron transfer activity"/>
    <property type="evidence" value="ECO:0007669"/>
    <property type="project" value="InterPro"/>
</dbReference>
<dbReference type="PANTHER" id="PTHR33751:SF1">
    <property type="entry name" value="CBB3-TYPE CYTOCHROME C OXIDASE SUBUNIT FIXP"/>
    <property type="match status" value="1"/>
</dbReference>
<feature type="non-terminal residue" evidence="5">
    <location>
        <position position="248"/>
    </location>
</feature>
<name>A0A383B027_9ZZZZ</name>
<dbReference type="InterPro" id="IPR050597">
    <property type="entry name" value="Cytochrome_c_Oxidase_Subunit"/>
</dbReference>
<organism evidence="5">
    <name type="scientific">marine metagenome</name>
    <dbReference type="NCBI Taxonomy" id="408172"/>
    <lineage>
        <taxon>unclassified sequences</taxon>
        <taxon>metagenomes</taxon>
        <taxon>ecological metagenomes</taxon>
    </lineage>
</organism>
<dbReference type="GO" id="GO:0046872">
    <property type="term" value="F:metal ion binding"/>
    <property type="evidence" value="ECO:0007669"/>
    <property type="project" value="UniProtKB-KW"/>
</dbReference>
<dbReference type="InterPro" id="IPR009056">
    <property type="entry name" value="Cyt_c-like_dom"/>
</dbReference>
<protein>
    <recommendedName>
        <fullName evidence="4">Cytochrome c domain-containing protein</fullName>
    </recommendedName>
</protein>
<reference evidence="5" key="1">
    <citation type="submission" date="2018-05" db="EMBL/GenBank/DDBJ databases">
        <authorList>
            <person name="Lanie J.A."/>
            <person name="Ng W.-L."/>
            <person name="Kazmierczak K.M."/>
            <person name="Andrzejewski T.M."/>
            <person name="Davidsen T.M."/>
            <person name="Wayne K.J."/>
            <person name="Tettelin H."/>
            <person name="Glass J.I."/>
            <person name="Rusch D."/>
            <person name="Podicherti R."/>
            <person name="Tsui H.-C.T."/>
            <person name="Winkler M.E."/>
        </authorList>
    </citation>
    <scope>NUCLEOTIDE SEQUENCE</scope>
</reference>
<feature type="non-terminal residue" evidence="5">
    <location>
        <position position="1"/>
    </location>
</feature>
<dbReference type="PANTHER" id="PTHR33751">
    <property type="entry name" value="CBB3-TYPE CYTOCHROME C OXIDASE SUBUNIT FIXP"/>
    <property type="match status" value="1"/>
</dbReference>
<dbReference type="AlphaFoldDB" id="A0A383B027"/>
<gene>
    <name evidence="5" type="ORF">METZ01_LOCUS466004</name>
</gene>
<dbReference type="InterPro" id="IPR036909">
    <property type="entry name" value="Cyt_c-like_dom_sf"/>
</dbReference>
<keyword evidence="3" id="KW-0408">Iron</keyword>
<dbReference type="EMBL" id="UINC01196233">
    <property type="protein sequence ID" value="SVE13150.1"/>
    <property type="molecule type" value="Genomic_DNA"/>
</dbReference>
<proteinExistence type="predicted"/>
<evidence type="ECO:0000259" key="4">
    <source>
        <dbReference type="PROSITE" id="PS51007"/>
    </source>
</evidence>
<dbReference type="GO" id="GO:0020037">
    <property type="term" value="F:heme binding"/>
    <property type="evidence" value="ECO:0007669"/>
    <property type="project" value="InterPro"/>
</dbReference>
<dbReference type="SUPFAM" id="SSF46626">
    <property type="entry name" value="Cytochrome c"/>
    <property type="match status" value="2"/>
</dbReference>
<sequence length="248" mass="27806">WCHGVEGVGDGPSHDRLFTKPRNFIQGTFKIRWTDSGELPRDQDLINTVTNGLPGSAMPSWSGVISKDEIEAVVQFVKSLVQDREFDDEDETMLDTVTELGANPWGSTGPYHLEIPQEAIDEGKKIMVANKCFECHGGEGRGDGNPTMKDDWGFPILAANWQHCWNFRGSRRNHYDPFNVARTVSTGLNGTPMPNFRDKISVEDRWKLAAFVNSLCPRKKIDKLTNKPIPDFLIAAKYTEGEIVPKIS</sequence>
<dbReference type="PROSITE" id="PS51007">
    <property type="entry name" value="CYTC"/>
    <property type="match status" value="1"/>
</dbReference>
<keyword evidence="1" id="KW-0349">Heme</keyword>
<evidence type="ECO:0000313" key="5">
    <source>
        <dbReference type="EMBL" id="SVE13150.1"/>
    </source>
</evidence>
<evidence type="ECO:0000256" key="3">
    <source>
        <dbReference type="ARBA" id="ARBA00023004"/>
    </source>
</evidence>
<accession>A0A383B027</accession>
<dbReference type="Pfam" id="PF13442">
    <property type="entry name" value="Cytochrome_CBB3"/>
    <property type="match status" value="2"/>
</dbReference>
<evidence type="ECO:0000256" key="2">
    <source>
        <dbReference type="ARBA" id="ARBA00022723"/>
    </source>
</evidence>
<keyword evidence="2" id="KW-0479">Metal-binding</keyword>